<dbReference type="Proteomes" id="UP000030151">
    <property type="component" value="Unassembled WGS sequence"/>
</dbReference>
<evidence type="ECO:0000313" key="2">
    <source>
        <dbReference type="EMBL" id="EXU97784.1"/>
    </source>
</evidence>
<feature type="region of interest" description="Disordered" evidence="1">
    <location>
        <begin position="1"/>
        <end position="28"/>
    </location>
</feature>
<organism evidence="2 3">
    <name type="scientific">Metarhizium robertsii</name>
    <dbReference type="NCBI Taxonomy" id="568076"/>
    <lineage>
        <taxon>Eukaryota</taxon>
        <taxon>Fungi</taxon>
        <taxon>Dikarya</taxon>
        <taxon>Ascomycota</taxon>
        <taxon>Pezizomycotina</taxon>
        <taxon>Sordariomycetes</taxon>
        <taxon>Hypocreomycetidae</taxon>
        <taxon>Hypocreales</taxon>
        <taxon>Clavicipitaceae</taxon>
        <taxon>Metarhizium</taxon>
    </lineage>
</organism>
<gene>
    <name evidence="2" type="ORF">X797_009169</name>
</gene>
<proteinExistence type="predicted"/>
<reference evidence="2 3" key="1">
    <citation type="submission" date="2014-02" db="EMBL/GenBank/DDBJ databases">
        <title>The genome sequence of the entomopathogenic fungus Metarhizium robertsii ARSEF 2575.</title>
        <authorList>
            <person name="Giuliano Garisto Donzelli B."/>
            <person name="Roe B.A."/>
            <person name="Macmil S.L."/>
            <person name="Krasnoff S.B."/>
            <person name="Gibson D.M."/>
        </authorList>
    </citation>
    <scope>NUCLEOTIDE SEQUENCE [LARGE SCALE GENOMIC DNA]</scope>
    <source>
        <strain evidence="2 3">ARSEF 2575</strain>
    </source>
</reference>
<sequence>MVNAVANTLASGTEDADDPISHFPRDLGPCDAGKQQPKMLGAKYATWEIAISGTGIEWDMMSPSRHTSCVGGTLLSRLLFWNADMEDGNGYATVYLDAFALP</sequence>
<dbReference type="HOGENOM" id="CLU_2278123_0_0_1"/>
<evidence type="ECO:0000256" key="1">
    <source>
        <dbReference type="SAM" id="MobiDB-lite"/>
    </source>
</evidence>
<dbReference type="EMBL" id="JELW01000033">
    <property type="protein sequence ID" value="EXU97784.1"/>
    <property type="molecule type" value="Genomic_DNA"/>
</dbReference>
<evidence type="ECO:0000313" key="3">
    <source>
        <dbReference type="Proteomes" id="UP000030151"/>
    </source>
</evidence>
<comment type="caution">
    <text evidence="2">The sequence shown here is derived from an EMBL/GenBank/DDBJ whole genome shotgun (WGS) entry which is preliminary data.</text>
</comment>
<feature type="compositionally biased region" description="Polar residues" evidence="1">
    <location>
        <begin position="1"/>
        <end position="11"/>
    </location>
</feature>
<protein>
    <submittedName>
        <fullName evidence="2">Uncharacterized protein</fullName>
    </submittedName>
</protein>
<dbReference type="AlphaFoldDB" id="A0A0A1UQS9"/>
<accession>A0A0A1UQS9</accession>
<name>A0A0A1UQS9_9HYPO</name>